<accession>A0ABY3SVW9</accession>
<feature type="signal peptide" evidence="1">
    <location>
        <begin position="1"/>
        <end position="19"/>
    </location>
</feature>
<organism evidence="2 3">
    <name type="scientific">Thiothrix winogradskyi</name>
    <dbReference type="NCBI Taxonomy" id="96472"/>
    <lineage>
        <taxon>Bacteria</taxon>
        <taxon>Pseudomonadati</taxon>
        <taxon>Pseudomonadota</taxon>
        <taxon>Gammaproteobacteria</taxon>
        <taxon>Thiotrichales</taxon>
        <taxon>Thiotrichaceae</taxon>
        <taxon>Thiothrix</taxon>
    </lineage>
</organism>
<evidence type="ECO:0000313" key="2">
    <source>
        <dbReference type="EMBL" id="UJS23560.1"/>
    </source>
</evidence>
<dbReference type="SUPFAM" id="SSF56935">
    <property type="entry name" value="Porins"/>
    <property type="match status" value="1"/>
</dbReference>
<reference evidence="2" key="1">
    <citation type="journal article" date="2022" name="Microorganisms">
        <title>Two New Species of Filamentous Sulfur Bacteria of the Genus Thiothrix, Thiothrix winogradskyi sp. nov. and 'Candidatus Thiothrix sulfatifontis' sp. nov.</title>
        <authorList>
            <person name="Ravin N.V."/>
            <person name="Rossetti S."/>
            <person name="Beletsky A.V."/>
            <person name="Kadnikov V.V."/>
            <person name="Rudenko T.S."/>
            <person name="Smolyakov D.D."/>
            <person name="Moskvitina M.I."/>
            <person name="Gureeva M.V."/>
            <person name="Mardanov A.V."/>
            <person name="Grabovich M.Y."/>
        </authorList>
    </citation>
    <scope>NUCLEOTIDE SEQUENCE</scope>
    <source>
        <strain evidence="2">CT3</strain>
    </source>
</reference>
<keyword evidence="3" id="KW-1185">Reference proteome</keyword>
<evidence type="ECO:0000256" key="1">
    <source>
        <dbReference type="SAM" id="SignalP"/>
    </source>
</evidence>
<feature type="chain" id="PRO_5045857367" description="Porin" evidence="1">
    <location>
        <begin position="20"/>
        <end position="399"/>
    </location>
</feature>
<proteinExistence type="predicted"/>
<evidence type="ECO:0000313" key="3">
    <source>
        <dbReference type="Proteomes" id="UP001054801"/>
    </source>
</evidence>
<dbReference type="Proteomes" id="UP001054801">
    <property type="component" value="Chromosome"/>
</dbReference>
<sequence length="399" mass="43052">MLRTVTSFALLAAPLAVFAHTDAHKHTPEPTTTTEVGAAASMTWHSQGAADSDGLWRIPGVMMGGHALPVEKGGKLDDAILWGSHRLGERTTVSAKAGVHNDGSTSIELENLTLDYQPNTRKPVTLSAGLLEPAFTPSAHHHPSTAIFAESTLLADAFWGRSIHDTGVRVTGKPTPNTEVGIEVWNGDFFPASSGEGAQDIYAKFNHERAGWDVSGGAWVMQATAKQRSDDRYFDADHSHTPSGVTLTDVQFSGDTRMAGTWFALSAPETHGIKAGLHYEAAQAQSSGTLADTTRQASYESDHLAYAVTPNVAWRNVKLSYRLEKLSLENDLSGNGAQVLADAANLITTANPKRETVQVNWQLHKKVGARLAYTKDKTLAESDNRVSVGLVWQDTLYKK</sequence>
<evidence type="ECO:0008006" key="4">
    <source>
        <dbReference type="Google" id="ProtNLM"/>
    </source>
</evidence>
<name>A0ABY3SVW9_9GAMM</name>
<keyword evidence="1" id="KW-0732">Signal</keyword>
<dbReference type="EMBL" id="CP091244">
    <property type="protein sequence ID" value="UJS23560.1"/>
    <property type="molecule type" value="Genomic_DNA"/>
</dbReference>
<dbReference type="RefSeq" id="WP_236497747.1">
    <property type="nucleotide sequence ID" value="NZ_CP091244.1"/>
</dbReference>
<gene>
    <name evidence="2" type="ORF">L2Y54_16675</name>
</gene>
<protein>
    <recommendedName>
        <fullName evidence="4">Porin</fullName>
    </recommendedName>
</protein>